<dbReference type="EMBL" id="JAAKZY010000166">
    <property type="protein sequence ID" value="NGO13024.1"/>
    <property type="molecule type" value="Genomic_DNA"/>
</dbReference>
<evidence type="ECO:0000259" key="1">
    <source>
        <dbReference type="SMART" id="SM00833"/>
    </source>
</evidence>
<proteinExistence type="predicted"/>
<dbReference type="SMART" id="SM00833">
    <property type="entry name" value="CobW_C"/>
    <property type="match status" value="1"/>
</dbReference>
<dbReference type="PANTHER" id="PTHR43603">
    <property type="entry name" value="COBW DOMAIN-CONTAINING PROTEIN DDB_G0274527"/>
    <property type="match status" value="1"/>
</dbReference>
<dbReference type="Proteomes" id="UP000472335">
    <property type="component" value="Unassembled WGS sequence"/>
</dbReference>
<name>A0A6G4VGT6_9ACTN</name>
<dbReference type="RefSeq" id="WP_165266045.1">
    <property type="nucleotide sequence ID" value="NZ_JAAKZY010000166.1"/>
</dbReference>
<dbReference type="Gene3D" id="3.40.50.300">
    <property type="entry name" value="P-loop containing nucleotide triphosphate hydrolases"/>
    <property type="match status" value="1"/>
</dbReference>
<evidence type="ECO:0000313" key="3">
    <source>
        <dbReference type="Proteomes" id="UP000472335"/>
    </source>
</evidence>
<organism evidence="2 3">
    <name type="scientific">Streptomyces scabichelini</name>
    <dbReference type="NCBI Taxonomy" id="2711217"/>
    <lineage>
        <taxon>Bacteria</taxon>
        <taxon>Bacillati</taxon>
        <taxon>Actinomycetota</taxon>
        <taxon>Actinomycetes</taxon>
        <taxon>Kitasatosporales</taxon>
        <taxon>Streptomycetaceae</taxon>
        <taxon>Streptomyces</taxon>
    </lineage>
</organism>
<protein>
    <submittedName>
        <fullName evidence="2">Cobalamin biosynthesis protein CobW</fullName>
    </submittedName>
</protein>
<dbReference type="Pfam" id="PF02492">
    <property type="entry name" value="cobW"/>
    <property type="match status" value="1"/>
</dbReference>
<accession>A0A6G4VGT6</accession>
<dbReference type="AlphaFoldDB" id="A0A6G4VGT6"/>
<sequence length="374" mass="39663">MLSVAIVGGLHAEARKAAVERLLADVPGAVALHHDLATAVQGTVVRTIRDRGGLVSTGEAPLVNDCACCALREDLVPELERLAEDGTTRLAVVELWESVEPKAMAEVVANSGLRLTGVITAVDPALVLPYLGNGDDLAEAGLAAAATDQRTIADTFARQLEYAPVLAVVESEDADDEDRALLAQLHPTARQVPLGHGDLAGAALAGFDVDAAAAAQHPACALLPAEADECGVSTLVWHRRRPFHPERLYAALEDLTCAAARSRGRFWLADRPDTLLHWDAAGGALCVENAGPWLASLPDAAWEMVPPVRRAAAALDWHPEHGDCCQHLVFTSPGLDRDGLELLLESCLLTDAEYAAGRTAWKQLPPAFDTLLEV</sequence>
<feature type="domain" description="CobW C-terminal" evidence="1">
    <location>
        <begin position="232"/>
        <end position="348"/>
    </location>
</feature>
<evidence type="ECO:0000313" key="2">
    <source>
        <dbReference type="EMBL" id="NGO13024.1"/>
    </source>
</evidence>
<dbReference type="PANTHER" id="PTHR43603:SF1">
    <property type="entry name" value="ZINC-REGULATED GTPASE METALLOPROTEIN ACTIVATOR 1"/>
    <property type="match status" value="1"/>
</dbReference>
<gene>
    <name evidence="2" type="ORF">G5C60_36850</name>
</gene>
<dbReference type="SUPFAM" id="SSF90002">
    <property type="entry name" value="Hypothetical protein YjiA, C-terminal domain"/>
    <property type="match status" value="1"/>
</dbReference>
<dbReference type="InterPro" id="IPR003495">
    <property type="entry name" value="CobW/HypB/UreG_nucleotide-bd"/>
</dbReference>
<dbReference type="InterPro" id="IPR027417">
    <property type="entry name" value="P-loop_NTPase"/>
</dbReference>
<reference evidence="2 3" key="1">
    <citation type="submission" date="2020-02" db="EMBL/GenBank/DDBJ databases">
        <title>Whole-genome analyses of novel actinobacteria.</title>
        <authorList>
            <person name="Sahin N."/>
            <person name="Gencbay T."/>
        </authorList>
    </citation>
    <scope>NUCLEOTIDE SEQUENCE [LARGE SCALE GENOMIC DNA]</scope>
    <source>
        <strain evidence="2 3">HC44</strain>
    </source>
</reference>
<dbReference type="Pfam" id="PF07683">
    <property type="entry name" value="CobW_C"/>
    <property type="match status" value="1"/>
</dbReference>
<keyword evidence="3" id="KW-1185">Reference proteome</keyword>
<comment type="caution">
    <text evidence="2">The sequence shown here is derived from an EMBL/GenBank/DDBJ whole genome shotgun (WGS) entry which is preliminary data.</text>
</comment>
<dbReference type="InterPro" id="IPR011629">
    <property type="entry name" value="CobW-like_C"/>
</dbReference>
<dbReference type="InterPro" id="IPR051927">
    <property type="entry name" value="Zn_Chap_cDPG_Synth"/>
</dbReference>